<keyword evidence="2" id="KW-0132">Cell division</keyword>
<dbReference type="InterPro" id="IPR007730">
    <property type="entry name" value="SPOR-like_dom"/>
</dbReference>
<feature type="domain" description="SPOR" evidence="1">
    <location>
        <begin position="82"/>
        <end position="163"/>
    </location>
</feature>
<evidence type="ECO:0000259" key="1">
    <source>
        <dbReference type="PROSITE" id="PS51724"/>
    </source>
</evidence>
<gene>
    <name evidence="2" type="ORF">BSYN_05810</name>
</gene>
<dbReference type="RefSeq" id="WP_353333139.1">
    <property type="nucleotide sequence ID" value="NZ_AP028055.1"/>
</dbReference>
<accession>A0ABM8IDH4</accession>
<protein>
    <submittedName>
        <fullName evidence="2">Cell division protein</fullName>
    </submittedName>
</protein>
<dbReference type="EMBL" id="AP028055">
    <property type="protein sequence ID" value="BEG98316.1"/>
    <property type="molecule type" value="Genomic_DNA"/>
</dbReference>
<dbReference type="PROSITE" id="PS51257">
    <property type="entry name" value="PROKAR_LIPOPROTEIN"/>
    <property type="match status" value="1"/>
</dbReference>
<proteinExistence type="predicted"/>
<sequence length="166" mass="18183">MKKLAVLGMGLCVVLAFTSCKSGESAYKKAYEKAKQQELAEPKVSEPVEVAPVSDVPLVEKKKPAASSTEAVRQERLTVQGNGTLKEYSVVCGSFQTKANAEALQEDMVKAGYNSVIALNPDTNMYRVIISTFDDYSSAVSAKNAFKAKYPSRKDFQGAWILRRVF</sequence>
<dbReference type="SUPFAM" id="SSF110997">
    <property type="entry name" value="Sporulation related repeat"/>
    <property type="match status" value="1"/>
</dbReference>
<dbReference type="PROSITE" id="PS51724">
    <property type="entry name" value="SPOR"/>
    <property type="match status" value="1"/>
</dbReference>
<evidence type="ECO:0000313" key="3">
    <source>
        <dbReference type="Proteomes" id="UP001496674"/>
    </source>
</evidence>
<keyword evidence="3" id="KW-1185">Reference proteome</keyword>
<dbReference type="Proteomes" id="UP001496674">
    <property type="component" value="Chromosome"/>
</dbReference>
<dbReference type="GO" id="GO:0051301">
    <property type="term" value="P:cell division"/>
    <property type="evidence" value="ECO:0007669"/>
    <property type="project" value="UniProtKB-KW"/>
</dbReference>
<organism evidence="2 3">
    <name type="scientific">Bacteroides sedimenti</name>
    <dbReference type="NCBI Taxonomy" id="2136147"/>
    <lineage>
        <taxon>Bacteria</taxon>
        <taxon>Pseudomonadati</taxon>
        <taxon>Bacteroidota</taxon>
        <taxon>Bacteroidia</taxon>
        <taxon>Bacteroidales</taxon>
        <taxon>Bacteroidaceae</taxon>
        <taxon>Bacteroides</taxon>
    </lineage>
</organism>
<name>A0ABM8IDH4_9BACE</name>
<dbReference type="Pfam" id="PF05036">
    <property type="entry name" value="SPOR"/>
    <property type="match status" value="1"/>
</dbReference>
<dbReference type="Gene3D" id="3.30.70.1070">
    <property type="entry name" value="Sporulation related repeat"/>
    <property type="match status" value="1"/>
</dbReference>
<keyword evidence="2" id="KW-0131">Cell cycle</keyword>
<dbReference type="InterPro" id="IPR036680">
    <property type="entry name" value="SPOR-like_sf"/>
</dbReference>
<evidence type="ECO:0000313" key="2">
    <source>
        <dbReference type="EMBL" id="BEG98316.1"/>
    </source>
</evidence>
<reference evidence="2 3" key="1">
    <citation type="submission" date="2023-04" db="EMBL/GenBank/DDBJ databases">
        <title>Draft genome sequence of acteroides sedimenti strain YN3PY1.</title>
        <authorList>
            <person name="Yoshida N."/>
        </authorList>
    </citation>
    <scope>NUCLEOTIDE SEQUENCE [LARGE SCALE GENOMIC DNA]</scope>
    <source>
        <strain evidence="2 3">YN3PY1</strain>
    </source>
</reference>